<dbReference type="Gene3D" id="3.40.50.300">
    <property type="entry name" value="P-loop containing nucleotide triphosphate hydrolases"/>
    <property type="match status" value="1"/>
</dbReference>
<dbReference type="GO" id="GO:0016887">
    <property type="term" value="F:ATP hydrolysis activity"/>
    <property type="evidence" value="ECO:0007669"/>
    <property type="project" value="InterPro"/>
</dbReference>
<dbReference type="Proteomes" id="UP000622475">
    <property type="component" value="Unassembled WGS sequence"/>
</dbReference>
<dbReference type="InterPro" id="IPR017871">
    <property type="entry name" value="ABC_transporter-like_CS"/>
</dbReference>
<proteinExistence type="predicted"/>
<evidence type="ECO:0000259" key="4">
    <source>
        <dbReference type="PROSITE" id="PS50893"/>
    </source>
</evidence>
<name>A0A929PX00_9SPHI</name>
<evidence type="ECO:0000256" key="1">
    <source>
        <dbReference type="ARBA" id="ARBA00022448"/>
    </source>
</evidence>
<dbReference type="AlphaFoldDB" id="A0A929PX00"/>
<dbReference type="PANTHER" id="PTHR42939:SF1">
    <property type="entry name" value="ABC TRANSPORTER ATP-BINDING PROTEIN ALBC-RELATED"/>
    <property type="match status" value="1"/>
</dbReference>
<keyword evidence="3 5" id="KW-0067">ATP-binding</keyword>
<dbReference type="PANTHER" id="PTHR42939">
    <property type="entry name" value="ABC TRANSPORTER ATP-BINDING PROTEIN ALBC-RELATED"/>
    <property type="match status" value="1"/>
</dbReference>
<dbReference type="SMART" id="SM00382">
    <property type="entry name" value="AAA"/>
    <property type="match status" value="1"/>
</dbReference>
<evidence type="ECO:0000256" key="3">
    <source>
        <dbReference type="ARBA" id="ARBA00022840"/>
    </source>
</evidence>
<dbReference type="InterPro" id="IPR003593">
    <property type="entry name" value="AAA+_ATPase"/>
</dbReference>
<dbReference type="InterPro" id="IPR003439">
    <property type="entry name" value="ABC_transporter-like_ATP-bd"/>
</dbReference>
<dbReference type="InterPro" id="IPR027417">
    <property type="entry name" value="P-loop_NTPase"/>
</dbReference>
<evidence type="ECO:0000313" key="6">
    <source>
        <dbReference type="Proteomes" id="UP000622475"/>
    </source>
</evidence>
<dbReference type="EMBL" id="JADFFL010000006">
    <property type="protein sequence ID" value="MBE9663363.1"/>
    <property type="molecule type" value="Genomic_DNA"/>
</dbReference>
<dbReference type="GO" id="GO:0005524">
    <property type="term" value="F:ATP binding"/>
    <property type="evidence" value="ECO:0007669"/>
    <property type="project" value="UniProtKB-KW"/>
</dbReference>
<dbReference type="SUPFAM" id="SSF52540">
    <property type="entry name" value="P-loop containing nucleoside triphosphate hydrolases"/>
    <property type="match status" value="1"/>
</dbReference>
<feature type="domain" description="ABC transporter" evidence="4">
    <location>
        <begin position="3"/>
        <end position="207"/>
    </location>
</feature>
<comment type="caution">
    <text evidence="5">The sequence shown here is derived from an EMBL/GenBank/DDBJ whole genome shotgun (WGS) entry which is preliminary data.</text>
</comment>
<gene>
    <name evidence="5" type="ORF">IRJ16_15860</name>
</gene>
<evidence type="ECO:0000313" key="5">
    <source>
        <dbReference type="EMBL" id="MBE9663363.1"/>
    </source>
</evidence>
<keyword evidence="6" id="KW-1185">Reference proteome</keyword>
<keyword evidence="1" id="KW-0813">Transport</keyword>
<dbReference type="PROSITE" id="PS00211">
    <property type="entry name" value="ABC_TRANSPORTER_1"/>
    <property type="match status" value="1"/>
</dbReference>
<keyword evidence="2" id="KW-0547">Nucleotide-binding</keyword>
<reference evidence="5" key="1">
    <citation type="submission" date="2020-10" db="EMBL/GenBank/DDBJ databases">
        <title>Mucilaginibacter mali sp. nov., isolated from rhizosphere soil of apple orchard.</title>
        <authorList>
            <person name="Lee J.-S."/>
            <person name="Kim H.S."/>
            <person name="Kim J.-S."/>
        </authorList>
    </citation>
    <scope>NUCLEOTIDE SEQUENCE</scope>
    <source>
        <strain evidence="5">KCTC 22746</strain>
    </source>
</reference>
<protein>
    <submittedName>
        <fullName evidence="5">ATP-binding cassette domain-containing protein</fullName>
    </submittedName>
</protein>
<dbReference type="InterPro" id="IPR051782">
    <property type="entry name" value="ABC_Transporter_VariousFunc"/>
</dbReference>
<dbReference type="Pfam" id="PF00005">
    <property type="entry name" value="ABC_tran"/>
    <property type="match status" value="1"/>
</dbReference>
<evidence type="ECO:0000256" key="2">
    <source>
        <dbReference type="ARBA" id="ARBA00022741"/>
    </source>
</evidence>
<organism evidence="5 6">
    <name type="scientific">Mucilaginibacter myungsuensis</name>
    <dbReference type="NCBI Taxonomy" id="649104"/>
    <lineage>
        <taxon>Bacteria</taxon>
        <taxon>Pseudomonadati</taxon>
        <taxon>Bacteroidota</taxon>
        <taxon>Sphingobacteriia</taxon>
        <taxon>Sphingobacteriales</taxon>
        <taxon>Sphingobacteriaceae</taxon>
        <taxon>Mucilaginibacter</taxon>
    </lineage>
</organism>
<dbReference type="PROSITE" id="PS50893">
    <property type="entry name" value="ABC_TRANSPORTER_2"/>
    <property type="match status" value="1"/>
</dbReference>
<accession>A0A929PX00</accession>
<sequence length="207" mass="23425">MSISLQGVGRRFNREWIFRGVEQTFVSGESYAILGPNGSGKSTLLQVLNASLAPSAGTISFTLNDDKLEAEYVFKHIALAAPYMEVIEEFTLSEMIDFHFKFKNYLSGIGRAEVIALLGMETSKDKLIRYFSSGMKQRLKLALAFFADTPILMLDEPTSNLDNQGIDWYLSLIQRYAAGRLLIVCSNQEHEYSFCHHQLRISDYKQS</sequence>